<keyword evidence="4" id="KW-0862">Zinc</keyword>
<evidence type="ECO:0000313" key="7">
    <source>
        <dbReference type="EMBL" id="KAJ5092287.1"/>
    </source>
</evidence>
<dbReference type="Proteomes" id="UP001141434">
    <property type="component" value="Unassembled WGS sequence"/>
</dbReference>
<gene>
    <name evidence="7" type="ORF">NUU61_007157</name>
</gene>
<sequence>MQLAFGNHVQYHEDGFWCTLCQRWFLTAEAILSHCRTTTRHEWCERCQEAFDSKQSLEVHRQLSMRHHFCQHCSDSPDFKRYAHLERHYLERHFWCVQCDRFFNSKGDLKAHNKFQHLTCNVCLRAFDKKGDFIKHERIHQPRVFECYICDRSFAQFSNLLLHLQCSPCMDGNKVEEIALGHSQNETFATCHPTDRFWCSCCGACFRSLSSLFQHAEDSPGCSYLLDESECLGNLRAYIGDML</sequence>
<dbReference type="Gene3D" id="3.30.160.60">
    <property type="entry name" value="Classic Zinc Finger"/>
    <property type="match status" value="1"/>
</dbReference>
<dbReference type="EMBL" id="JAPMSZ010000009">
    <property type="protein sequence ID" value="KAJ5092287.1"/>
    <property type="molecule type" value="Genomic_DNA"/>
</dbReference>
<evidence type="ECO:0000256" key="1">
    <source>
        <dbReference type="ARBA" id="ARBA00022723"/>
    </source>
</evidence>
<dbReference type="PANTHER" id="PTHR24409:SF356">
    <property type="entry name" value="C2H2 FINGER DOMAIN TRANSCRIPTION FACTOR (EUROFUNG)"/>
    <property type="match status" value="1"/>
</dbReference>
<dbReference type="PANTHER" id="PTHR24409">
    <property type="entry name" value="ZINC FINGER PROTEIN 142"/>
    <property type="match status" value="1"/>
</dbReference>
<feature type="domain" description="C2H2-type" evidence="6">
    <location>
        <begin position="145"/>
        <end position="175"/>
    </location>
</feature>
<dbReference type="InterPro" id="IPR013087">
    <property type="entry name" value="Znf_C2H2_type"/>
</dbReference>
<organism evidence="7 8">
    <name type="scientific">Penicillium alfredii</name>
    <dbReference type="NCBI Taxonomy" id="1506179"/>
    <lineage>
        <taxon>Eukaryota</taxon>
        <taxon>Fungi</taxon>
        <taxon>Dikarya</taxon>
        <taxon>Ascomycota</taxon>
        <taxon>Pezizomycotina</taxon>
        <taxon>Eurotiomycetes</taxon>
        <taxon>Eurotiomycetidae</taxon>
        <taxon>Eurotiales</taxon>
        <taxon>Aspergillaceae</taxon>
        <taxon>Penicillium</taxon>
    </lineage>
</organism>
<proteinExistence type="predicted"/>
<evidence type="ECO:0000256" key="5">
    <source>
        <dbReference type="PROSITE-ProRule" id="PRU00042"/>
    </source>
</evidence>
<evidence type="ECO:0000256" key="2">
    <source>
        <dbReference type="ARBA" id="ARBA00022737"/>
    </source>
</evidence>
<dbReference type="GO" id="GO:0008270">
    <property type="term" value="F:zinc ion binding"/>
    <property type="evidence" value="ECO:0007669"/>
    <property type="project" value="UniProtKB-KW"/>
</dbReference>
<dbReference type="GO" id="GO:0005634">
    <property type="term" value="C:nucleus"/>
    <property type="evidence" value="ECO:0007669"/>
    <property type="project" value="TreeGrafter"/>
</dbReference>
<feature type="domain" description="C2H2-type" evidence="6">
    <location>
        <begin position="118"/>
        <end position="140"/>
    </location>
</feature>
<evidence type="ECO:0000259" key="6">
    <source>
        <dbReference type="PROSITE" id="PS50157"/>
    </source>
</evidence>
<keyword evidence="3 5" id="KW-0863">Zinc-finger</keyword>
<dbReference type="Pfam" id="PF12874">
    <property type="entry name" value="zf-met"/>
    <property type="match status" value="1"/>
</dbReference>
<dbReference type="Pfam" id="PF00096">
    <property type="entry name" value="zf-C2H2"/>
    <property type="match status" value="2"/>
</dbReference>
<dbReference type="InterPro" id="IPR036236">
    <property type="entry name" value="Znf_C2H2_sf"/>
</dbReference>
<keyword evidence="1" id="KW-0479">Metal-binding</keyword>
<reference evidence="7" key="2">
    <citation type="journal article" date="2023" name="IMA Fungus">
        <title>Comparative genomic study of the Penicillium genus elucidates a diverse pangenome and 15 lateral gene transfer events.</title>
        <authorList>
            <person name="Petersen C."/>
            <person name="Sorensen T."/>
            <person name="Nielsen M.R."/>
            <person name="Sondergaard T.E."/>
            <person name="Sorensen J.L."/>
            <person name="Fitzpatrick D.A."/>
            <person name="Frisvad J.C."/>
            <person name="Nielsen K.L."/>
        </authorList>
    </citation>
    <scope>NUCLEOTIDE SEQUENCE</scope>
    <source>
        <strain evidence="7">IBT 34128</strain>
    </source>
</reference>
<dbReference type="OrthoDB" id="6105938at2759"/>
<name>A0A9W9F2H4_9EURO</name>
<dbReference type="PROSITE" id="PS50157">
    <property type="entry name" value="ZINC_FINGER_C2H2_2"/>
    <property type="match status" value="3"/>
</dbReference>
<dbReference type="GO" id="GO:0000981">
    <property type="term" value="F:DNA-binding transcription factor activity, RNA polymerase II-specific"/>
    <property type="evidence" value="ECO:0007669"/>
    <property type="project" value="TreeGrafter"/>
</dbReference>
<dbReference type="PROSITE" id="PS00028">
    <property type="entry name" value="ZINC_FINGER_C2H2_1"/>
    <property type="match status" value="1"/>
</dbReference>
<evidence type="ECO:0000256" key="3">
    <source>
        <dbReference type="ARBA" id="ARBA00022771"/>
    </source>
</evidence>
<feature type="domain" description="C2H2-type" evidence="6">
    <location>
        <begin position="94"/>
        <end position="117"/>
    </location>
</feature>
<evidence type="ECO:0000256" key="4">
    <source>
        <dbReference type="ARBA" id="ARBA00022833"/>
    </source>
</evidence>
<dbReference type="GeneID" id="81396851"/>
<comment type="caution">
    <text evidence="7">The sequence shown here is derived from an EMBL/GenBank/DDBJ whole genome shotgun (WGS) entry which is preliminary data.</text>
</comment>
<dbReference type="AlphaFoldDB" id="A0A9W9F2H4"/>
<dbReference type="SMART" id="SM00355">
    <property type="entry name" value="ZnF_C2H2"/>
    <property type="match status" value="6"/>
</dbReference>
<dbReference type="SUPFAM" id="SSF57667">
    <property type="entry name" value="beta-beta-alpha zinc fingers"/>
    <property type="match status" value="2"/>
</dbReference>
<evidence type="ECO:0000313" key="8">
    <source>
        <dbReference type="Proteomes" id="UP001141434"/>
    </source>
</evidence>
<keyword evidence="2" id="KW-0677">Repeat</keyword>
<dbReference type="RefSeq" id="XP_056510482.1">
    <property type="nucleotide sequence ID" value="XM_056657682.1"/>
</dbReference>
<dbReference type="GO" id="GO:0000977">
    <property type="term" value="F:RNA polymerase II transcription regulatory region sequence-specific DNA binding"/>
    <property type="evidence" value="ECO:0007669"/>
    <property type="project" value="TreeGrafter"/>
</dbReference>
<reference evidence="7" key="1">
    <citation type="submission" date="2022-11" db="EMBL/GenBank/DDBJ databases">
        <authorList>
            <person name="Petersen C."/>
        </authorList>
    </citation>
    <scope>NUCLEOTIDE SEQUENCE</scope>
    <source>
        <strain evidence="7">IBT 34128</strain>
    </source>
</reference>
<keyword evidence="8" id="KW-1185">Reference proteome</keyword>
<protein>
    <recommendedName>
        <fullName evidence="6">C2H2-type domain-containing protein</fullName>
    </recommendedName>
</protein>
<accession>A0A9W9F2H4</accession>